<evidence type="ECO:0000256" key="7">
    <source>
        <dbReference type="ARBA" id="ARBA00023134"/>
    </source>
</evidence>
<evidence type="ECO:0000313" key="14">
    <source>
        <dbReference type="EMBL" id="MBC5787192.1"/>
    </source>
</evidence>
<keyword evidence="15" id="KW-1185">Reference proteome</keyword>
<dbReference type="PANTHER" id="PTHR42698">
    <property type="entry name" value="GTPASE ERA"/>
    <property type="match status" value="1"/>
</dbReference>
<evidence type="ECO:0000259" key="13">
    <source>
        <dbReference type="PROSITE" id="PS51713"/>
    </source>
</evidence>
<evidence type="ECO:0000256" key="6">
    <source>
        <dbReference type="ARBA" id="ARBA00022884"/>
    </source>
</evidence>
<protein>
    <recommendedName>
        <fullName evidence="2 9">GTPase Era</fullName>
    </recommendedName>
</protein>
<evidence type="ECO:0000313" key="15">
    <source>
        <dbReference type="Proteomes" id="UP000649151"/>
    </source>
</evidence>
<evidence type="ECO:0000256" key="1">
    <source>
        <dbReference type="ARBA" id="ARBA00007921"/>
    </source>
</evidence>
<dbReference type="PROSITE" id="PS50823">
    <property type="entry name" value="KH_TYPE_2"/>
    <property type="match status" value="1"/>
</dbReference>
<dbReference type="InterPro" id="IPR030388">
    <property type="entry name" value="G_ERA_dom"/>
</dbReference>
<keyword evidence="7 9" id="KW-0342">GTP-binding</keyword>
<evidence type="ECO:0000256" key="9">
    <source>
        <dbReference type="HAMAP-Rule" id="MF_00367"/>
    </source>
</evidence>
<dbReference type="Pfam" id="PF01926">
    <property type="entry name" value="MMR_HSR1"/>
    <property type="match status" value="1"/>
</dbReference>
<dbReference type="Gene3D" id="3.40.50.300">
    <property type="entry name" value="P-loop containing nucleotide triphosphate hydrolases"/>
    <property type="match status" value="1"/>
</dbReference>
<dbReference type="PRINTS" id="PR00326">
    <property type="entry name" value="GTP1OBG"/>
</dbReference>
<dbReference type="InterPro" id="IPR009019">
    <property type="entry name" value="KH_sf_prok-type"/>
</dbReference>
<dbReference type="NCBIfam" id="TIGR00436">
    <property type="entry name" value="era"/>
    <property type="match status" value="1"/>
</dbReference>
<dbReference type="CDD" id="cd04163">
    <property type="entry name" value="Era"/>
    <property type="match status" value="1"/>
</dbReference>
<comment type="similarity">
    <text evidence="1 9 10 11">Belongs to the TRAFAC class TrmE-Era-EngA-EngB-Septin-like GTPase superfamily. Era GTPase family.</text>
</comment>
<organism evidence="14 15">
    <name type="scientific">Clostridium facile</name>
    <dbReference type="NCBI Taxonomy" id="2763035"/>
    <lineage>
        <taxon>Bacteria</taxon>
        <taxon>Bacillati</taxon>
        <taxon>Bacillota</taxon>
        <taxon>Clostridia</taxon>
        <taxon>Eubacteriales</taxon>
        <taxon>Clostridiaceae</taxon>
        <taxon>Clostridium</taxon>
    </lineage>
</organism>
<feature type="binding site" evidence="9">
    <location>
        <begin position="122"/>
        <end position="125"/>
    </location>
    <ligand>
        <name>GTP</name>
        <dbReference type="ChEBI" id="CHEBI:37565"/>
    </ligand>
</feature>
<dbReference type="InterPro" id="IPR006073">
    <property type="entry name" value="GTP-bd"/>
</dbReference>
<dbReference type="SUPFAM" id="SSF54814">
    <property type="entry name" value="Prokaryotic type KH domain (KH-domain type II)"/>
    <property type="match status" value="1"/>
</dbReference>
<evidence type="ECO:0000256" key="10">
    <source>
        <dbReference type="PROSITE-ProRule" id="PRU01050"/>
    </source>
</evidence>
<sequence>MIDTRSAFIAIVGKPNVGKSSLLNALTGHKIAIVTNRPQTTRTRITGVLTKGQTQFVFIDTPGLLKAKNKLGEKMVKTVKDSVADVDAAVLVVEPTGEVNKAELDLIEGFRSRKLPAILAVNKIDLVEPKEKLIERIAKFTHLYDFSAVVPISALQEDGVDILLQEMEQFSMESVHFFPDDAVTDQPERVLAGEMLREKILLNMRDEIPHGTAVSIERFQERGDILHIDATIFCERDSHKGMIIGKGGNMLKKIASEARRELEDFFQIQVNLQCWVKVKENWRNREGVMRSLGFE</sequence>
<dbReference type="SUPFAM" id="SSF52540">
    <property type="entry name" value="P-loop containing nucleoside triphosphate hydrolases"/>
    <property type="match status" value="1"/>
</dbReference>
<evidence type="ECO:0000256" key="5">
    <source>
        <dbReference type="ARBA" id="ARBA00022741"/>
    </source>
</evidence>
<dbReference type="Gene3D" id="3.30.300.20">
    <property type="match status" value="1"/>
</dbReference>
<evidence type="ECO:0000259" key="12">
    <source>
        <dbReference type="PROSITE" id="PS50823"/>
    </source>
</evidence>
<dbReference type="HAMAP" id="MF_00367">
    <property type="entry name" value="GTPase_Era"/>
    <property type="match status" value="1"/>
</dbReference>
<reference evidence="14 15" key="1">
    <citation type="submission" date="2020-08" db="EMBL/GenBank/DDBJ databases">
        <title>Genome public.</title>
        <authorList>
            <person name="Liu C."/>
            <person name="Sun Q."/>
        </authorList>
    </citation>
    <scope>NUCLEOTIDE SEQUENCE [LARGE SCALE GENOMIC DNA]</scope>
    <source>
        <strain evidence="14 15">NSJ-27</strain>
    </source>
</reference>
<keyword evidence="3 9" id="KW-1003">Cell membrane</keyword>
<feature type="binding site" evidence="9">
    <location>
        <begin position="60"/>
        <end position="64"/>
    </location>
    <ligand>
        <name>GTP</name>
        <dbReference type="ChEBI" id="CHEBI:37565"/>
    </ligand>
</feature>
<dbReference type="InterPro" id="IPR004044">
    <property type="entry name" value="KH_dom_type_2"/>
</dbReference>
<feature type="binding site" evidence="9">
    <location>
        <begin position="13"/>
        <end position="20"/>
    </location>
    <ligand>
        <name>GTP</name>
        <dbReference type="ChEBI" id="CHEBI:37565"/>
    </ligand>
</feature>
<proteinExistence type="inferred from homology"/>
<feature type="region of interest" description="G4" evidence="10">
    <location>
        <begin position="122"/>
        <end position="125"/>
    </location>
</feature>
<dbReference type="Proteomes" id="UP000649151">
    <property type="component" value="Unassembled WGS sequence"/>
</dbReference>
<dbReference type="RefSeq" id="WP_186996248.1">
    <property type="nucleotide sequence ID" value="NZ_JACOQK010000001.1"/>
</dbReference>
<keyword evidence="9" id="KW-0690">Ribosome biogenesis</keyword>
<evidence type="ECO:0000256" key="2">
    <source>
        <dbReference type="ARBA" id="ARBA00020484"/>
    </source>
</evidence>
<dbReference type="NCBIfam" id="TIGR00231">
    <property type="entry name" value="small_GTP"/>
    <property type="match status" value="1"/>
</dbReference>
<name>A0ABR7IPZ3_9CLOT</name>
<feature type="region of interest" description="G3" evidence="10">
    <location>
        <begin position="60"/>
        <end position="63"/>
    </location>
</feature>
<keyword evidence="9" id="KW-0963">Cytoplasm</keyword>
<feature type="domain" description="KH type-2" evidence="12">
    <location>
        <begin position="196"/>
        <end position="280"/>
    </location>
</feature>
<dbReference type="PROSITE" id="PS51713">
    <property type="entry name" value="G_ERA"/>
    <property type="match status" value="1"/>
</dbReference>
<comment type="subcellular location">
    <subcellularLocation>
        <location evidence="9">Cytoplasm</location>
    </subcellularLocation>
    <subcellularLocation>
        <location evidence="9">Cell membrane</location>
        <topology evidence="9">Peripheral membrane protein</topology>
    </subcellularLocation>
</comment>
<feature type="domain" description="Era-type G" evidence="13">
    <location>
        <begin position="5"/>
        <end position="173"/>
    </location>
</feature>
<gene>
    <name evidence="9 14" type="primary">era</name>
    <name evidence="14" type="ORF">H8Z77_04020</name>
</gene>
<comment type="subunit">
    <text evidence="9">Monomer.</text>
</comment>
<feature type="region of interest" description="G5" evidence="10">
    <location>
        <begin position="152"/>
        <end position="154"/>
    </location>
</feature>
<keyword evidence="8 9" id="KW-0472">Membrane</keyword>
<dbReference type="EMBL" id="JACOQK010000001">
    <property type="protein sequence ID" value="MBC5787192.1"/>
    <property type="molecule type" value="Genomic_DNA"/>
</dbReference>
<dbReference type="InterPro" id="IPR005225">
    <property type="entry name" value="Small_GTP-bd"/>
</dbReference>
<keyword evidence="6 9" id="KW-0694">RNA-binding</keyword>
<dbReference type="InterPro" id="IPR005662">
    <property type="entry name" value="GTPase_Era-like"/>
</dbReference>
<comment type="function">
    <text evidence="9">An essential GTPase that binds both GDP and GTP, with rapid nucleotide exchange. Plays a role in 16S rRNA processing and 30S ribosomal subunit biogenesis and possibly also in cell cycle regulation and energy metabolism.</text>
</comment>
<dbReference type="NCBIfam" id="NF000908">
    <property type="entry name" value="PRK00089.1"/>
    <property type="match status" value="1"/>
</dbReference>
<comment type="caution">
    <text evidence="14">The sequence shown here is derived from an EMBL/GenBank/DDBJ whole genome shotgun (WGS) entry which is preliminary data.</text>
</comment>
<dbReference type="CDD" id="cd22534">
    <property type="entry name" value="KH-II_Era"/>
    <property type="match status" value="1"/>
</dbReference>
<dbReference type="InterPro" id="IPR015946">
    <property type="entry name" value="KH_dom-like_a/b"/>
</dbReference>
<feature type="region of interest" description="G1" evidence="10">
    <location>
        <begin position="13"/>
        <end position="20"/>
    </location>
</feature>
<feature type="region of interest" description="G2" evidence="10">
    <location>
        <begin position="39"/>
        <end position="43"/>
    </location>
</feature>
<dbReference type="PANTHER" id="PTHR42698:SF1">
    <property type="entry name" value="GTPASE ERA, MITOCHONDRIAL"/>
    <property type="match status" value="1"/>
</dbReference>
<keyword evidence="4 9" id="KW-0699">rRNA-binding</keyword>
<dbReference type="Pfam" id="PF07650">
    <property type="entry name" value="KH_2"/>
    <property type="match status" value="1"/>
</dbReference>
<dbReference type="InterPro" id="IPR027417">
    <property type="entry name" value="P-loop_NTPase"/>
</dbReference>
<evidence type="ECO:0000256" key="8">
    <source>
        <dbReference type="ARBA" id="ARBA00023136"/>
    </source>
</evidence>
<keyword evidence="5 9" id="KW-0547">Nucleotide-binding</keyword>
<evidence type="ECO:0000256" key="11">
    <source>
        <dbReference type="RuleBase" id="RU003761"/>
    </source>
</evidence>
<evidence type="ECO:0000256" key="3">
    <source>
        <dbReference type="ARBA" id="ARBA00022475"/>
    </source>
</evidence>
<evidence type="ECO:0000256" key="4">
    <source>
        <dbReference type="ARBA" id="ARBA00022730"/>
    </source>
</evidence>
<accession>A0ABR7IPZ3</accession>